<protein>
    <submittedName>
        <fullName evidence="1">Uncharacterized protein</fullName>
    </submittedName>
</protein>
<name>A0A117ECG1_STRSC</name>
<dbReference type="Proteomes" id="UP000067448">
    <property type="component" value="Unassembled WGS sequence"/>
</dbReference>
<dbReference type="AlphaFoldDB" id="A0A117ECG1"/>
<evidence type="ECO:0000313" key="1">
    <source>
        <dbReference type="EMBL" id="GAQ60920.1"/>
    </source>
</evidence>
<reference evidence="2" key="3">
    <citation type="submission" date="2016-02" db="EMBL/GenBank/DDBJ databases">
        <title>Draft genome of pathogenic Streptomyces sp. in Japan.</title>
        <authorList>
            <person name="Tomihama T."/>
            <person name="Ikenaga M."/>
            <person name="Sakai M."/>
            <person name="Okubo T."/>
            <person name="Ikeda S."/>
        </authorList>
    </citation>
    <scope>NUCLEOTIDE SEQUENCE [LARGE SCALE GENOMIC DNA]</scope>
    <source>
        <strain evidence="2">S58</strain>
    </source>
</reference>
<sequence length="51" mass="5290">MGAGAGARTEVTVLTRTTTVLLTAVPKMVMDETIVAKPIVTLKVVTMTTAT</sequence>
<dbReference type="RefSeq" id="WP_159056044.1">
    <property type="nucleotide sequence ID" value="NZ_BCMM01000004.1"/>
</dbReference>
<comment type="caution">
    <text evidence="1">The sequence shown here is derived from an EMBL/GenBank/DDBJ whole genome shotgun (WGS) entry which is preliminary data.</text>
</comment>
<evidence type="ECO:0000313" key="2">
    <source>
        <dbReference type="Proteomes" id="UP000067448"/>
    </source>
</evidence>
<reference evidence="1 2" key="2">
    <citation type="journal article" date="2016" name="Genome Announc.">
        <title>Draft Genome Sequences of Streptomyces scabiei S58, Streptomyces turgidiscabies T45, and Streptomyces acidiscabies a10, the Pathogens of Potato Common Scab, Isolated in Japan.</title>
        <authorList>
            <person name="Tomihama T."/>
            <person name="Nishi Y."/>
            <person name="Sakai M."/>
            <person name="Ikenaga M."/>
            <person name="Okubo T."/>
            <person name="Ikeda S."/>
        </authorList>
    </citation>
    <scope>NUCLEOTIDE SEQUENCE [LARGE SCALE GENOMIC DNA]</scope>
    <source>
        <strain evidence="1 2">S58</strain>
    </source>
</reference>
<dbReference type="EMBL" id="BCMM01000004">
    <property type="protein sequence ID" value="GAQ60920.1"/>
    <property type="molecule type" value="Genomic_DNA"/>
</dbReference>
<proteinExistence type="predicted"/>
<accession>A0A117ECG1</accession>
<reference evidence="2" key="1">
    <citation type="submission" date="2015-11" db="EMBL/GenBank/DDBJ databases">
        <authorList>
            <consortium name="Cross-ministerial Strategic Innovation Promotion Program (SIP) consortium"/>
            <person name="Tomihama T."/>
            <person name="Ikenaga M."/>
            <person name="Sakai M."/>
            <person name="Okubo T."/>
            <person name="Ikeda S."/>
        </authorList>
    </citation>
    <scope>NUCLEOTIDE SEQUENCE [LARGE SCALE GENOMIC DNA]</scope>
    <source>
        <strain evidence="2">S58</strain>
    </source>
</reference>
<organism evidence="1 2">
    <name type="scientific">Streptomyces scabiei</name>
    <dbReference type="NCBI Taxonomy" id="1930"/>
    <lineage>
        <taxon>Bacteria</taxon>
        <taxon>Bacillati</taxon>
        <taxon>Actinomycetota</taxon>
        <taxon>Actinomycetes</taxon>
        <taxon>Kitasatosporales</taxon>
        <taxon>Streptomycetaceae</taxon>
        <taxon>Streptomyces</taxon>
    </lineage>
</organism>
<gene>
    <name evidence="1" type="ORF">SsS58_01263</name>
</gene>